<protein>
    <submittedName>
        <fullName evidence="3">TIGR02679 family protein</fullName>
    </submittedName>
</protein>
<reference evidence="4" key="1">
    <citation type="journal article" date="2019" name="Int. J. Syst. Evol. Microbiol.">
        <title>The Global Catalogue of Microorganisms (GCM) 10K type strain sequencing project: providing services to taxonomists for standard genome sequencing and annotation.</title>
        <authorList>
            <consortium name="The Broad Institute Genomics Platform"/>
            <consortium name="The Broad Institute Genome Sequencing Center for Infectious Disease"/>
            <person name="Wu L."/>
            <person name="Ma J."/>
        </authorList>
    </citation>
    <scope>NUCLEOTIDE SEQUENCE [LARGE SCALE GENOMIC DNA]</scope>
    <source>
        <strain evidence="4">CGMCC 4.7289</strain>
    </source>
</reference>
<name>A0ABV8LXM5_9ACTN</name>
<feature type="domain" description="Conserved hypothetical protein CHP02679 N terminus" evidence="2">
    <location>
        <begin position="44"/>
        <end position="238"/>
    </location>
</feature>
<dbReference type="Proteomes" id="UP001595816">
    <property type="component" value="Unassembled WGS sequence"/>
</dbReference>
<sequence>MNSYSSPTELGEAFARTRWSWLRSNIREQLEQRPDAAKVTIVTTDLLPAAVQTLQWLLKLPTPLPERITIGISKLDRALLERTDCGLSTRPLLEALDGPLDNHRARRRETRQAATDLWTTAAQHPIVASTPALQRWIAAESTLGALPAQTGLRQTLLTDALTVLEALPSTGITVTRFAATVLGSAHALDKGPMASLVLRALTFLYEQPATATLQPRRLWKRAGLRPDDLSSRVLLAGFSPAGRTPLETILGEHSAHGLPAVITLRLVEDYLATRPGPLLAPDVHVWACENVAVAAEATRELGSACPPLICIEGWPSHAAVALLSHLVQHGSAVGYHGDFDWDGLAIADQMMQYGATPWRMGAEHYRGAALSLTKLMRLEEPVAQIAPPSWAPTLATTMSEVGWRVEEEHVMNDLLADLRGAP</sequence>
<keyword evidence="4" id="KW-1185">Reference proteome</keyword>
<dbReference type="InterPro" id="IPR024465">
    <property type="entry name" value="DUF2399"/>
</dbReference>
<dbReference type="InterPro" id="IPR013495">
    <property type="entry name" value="CHP02679"/>
</dbReference>
<dbReference type="Pfam" id="PF09664">
    <property type="entry name" value="DUF2399"/>
    <property type="match status" value="1"/>
</dbReference>
<gene>
    <name evidence="3" type="ORF">ACFOZ4_34925</name>
</gene>
<accession>A0ABV8LXM5</accession>
<evidence type="ECO:0000313" key="4">
    <source>
        <dbReference type="Proteomes" id="UP001595816"/>
    </source>
</evidence>
<comment type="caution">
    <text evidence="3">The sequence shown here is derived from an EMBL/GenBank/DDBJ whole genome shotgun (WGS) entry which is preliminary data.</text>
</comment>
<feature type="domain" description="DUF2399" evidence="1">
    <location>
        <begin position="262"/>
        <end position="418"/>
    </location>
</feature>
<evidence type="ECO:0000259" key="1">
    <source>
        <dbReference type="Pfam" id="PF09664"/>
    </source>
</evidence>
<evidence type="ECO:0000259" key="2">
    <source>
        <dbReference type="Pfam" id="PF11796"/>
    </source>
</evidence>
<dbReference type="EMBL" id="JBHSAY010000027">
    <property type="protein sequence ID" value="MFC4135832.1"/>
    <property type="molecule type" value="Genomic_DNA"/>
</dbReference>
<dbReference type="InterPro" id="IPR024466">
    <property type="entry name" value="CHP02679_N"/>
</dbReference>
<evidence type="ECO:0000313" key="3">
    <source>
        <dbReference type="EMBL" id="MFC4135832.1"/>
    </source>
</evidence>
<organism evidence="3 4">
    <name type="scientific">Hamadaea flava</name>
    <dbReference type="NCBI Taxonomy" id="1742688"/>
    <lineage>
        <taxon>Bacteria</taxon>
        <taxon>Bacillati</taxon>
        <taxon>Actinomycetota</taxon>
        <taxon>Actinomycetes</taxon>
        <taxon>Micromonosporales</taxon>
        <taxon>Micromonosporaceae</taxon>
        <taxon>Hamadaea</taxon>
    </lineage>
</organism>
<dbReference type="Pfam" id="PF11796">
    <property type="entry name" value="DUF3323"/>
    <property type="match status" value="1"/>
</dbReference>
<proteinExistence type="predicted"/>
<dbReference type="RefSeq" id="WP_253754131.1">
    <property type="nucleotide sequence ID" value="NZ_JAMZDZ010000001.1"/>
</dbReference>
<dbReference type="NCBIfam" id="TIGR02679">
    <property type="entry name" value="TIGR02679 family protein"/>
    <property type="match status" value="1"/>
</dbReference>